<organism evidence="1 2">
    <name type="scientific">Candidatus Wolfebacteria bacterium RIFOXYD1_FULL_48_65</name>
    <dbReference type="NCBI Taxonomy" id="1802561"/>
    <lineage>
        <taxon>Bacteria</taxon>
        <taxon>Candidatus Wolfeibacteriota</taxon>
    </lineage>
</organism>
<evidence type="ECO:0008006" key="3">
    <source>
        <dbReference type="Google" id="ProtNLM"/>
    </source>
</evidence>
<proteinExistence type="predicted"/>
<dbReference type="EMBL" id="MGIV01000007">
    <property type="protein sequence ID" value="OGM95417.1"/>
    <property type="molecule type" value="Genomic_DNA"/>
</dbReference>
<dbReference type="SUPFAM" id="SSF55729">
    <property type="entry name" value="Acyl-CoA N-acyltransferases (Nat)"/>
    <property type="match status" value="1"/>
</dbReference>
<dbReference type="Proteomes" id="UP000179057">
    <property type="component" value="Unassembled WGS sequence"/>
</dbReference>
<comment type="caution">
    <text evidence="1">The sequence shown here is derived from an EMBL/GenBank/DDBJ whole genome shotgun (WGS) entry which is preliminary data.</text>
</comment>
<gene>
    <name evidence="1" type="ORF">A2610_00870</name>
</gene>
<accession>A0A1F8E426</accession>
<protein>
    <recommendedName>
        <fullName evidence="3">N-acetyltransferase domain-containing protein</fullName>
    </recommendedName>
</protein>
<dbReference type="InterPro" id="IPR016181">
    <property type="entry name" value="Acyl_CoA_acyltransferase"/>
</dbReference>
<reference evidence="1 2" key="1">
    <citation type="journal article" date="2016" name="Nat. Commun.">
        <title>Thousands of microbial genomes shed light on interconnected biogeochemical processes in an aquifer system.</title>
        <authorList>
            <person name="Anantharaman K."/>
            <person name="Brown C.T."/>
            <person name="Hug L.A."/>
            <person name="Sharon I."/>
            <person name="Castelle C.J."/>
            <person name="Probst A.J."/>
            <person name="Thomas B.C."/>
            <person name="Singh A."/>
            <person name="Wilkins M.J."/>
            <person name="Karaoz U."/>
            <person name="Brodie E.L."/>
            <person name="Williams K.H."/>
            <person name="Hubbard S.S."/>
            <person name="Banfield J.F."/>
        </authorList>
    </citation>
    <scope>NUCLEOTIDE SEQUENCE [LARGE SCALE GENOMIC DNA]</scope>
</reference>
<sequence length="171" mass="19720">MNNKMNEQYIDEMLRTGTEFFGVFNDPTEIASSWENYEKISLLYSSAYKFKTDAHGKLLGWTVVIPTSRELANDFIERRITEKELLEKTDTSTAQNALYLFVAFIVPEYRKKGYAKNMFLEQIKEAAGDKLKEVLLFAWPVTEEGGKTMDAIERNLGVEILRRKGAEKVDK</sequence>
<dbReference type="AlphaFoldDB" id="A0A1F8E426"/>
<name>A0A1F8E426_9BACT</name>
<evidence type="ECO:0000313" key="1">
    <source>
        <dbReference type="EMBL" id="OGM95417.1"/>
    </source>
</evidence>
<evidence type="ECO:0000313" key="2">
    <source>
        <dbReference type="Proteomes" id="UP000179057"/>
    </source>
</evidence>